<dbReference type="Proteomes" id="UP001596056">
    <property type="component" value="Unassembled WGS sequence"/>
</dbReference>
<dbReference type="RefSeq" id="WP_209837365.1">
    <property type="nucleotide sequence ID" value="NZ_JAGGJP010000001.1"/>
</dbReference>
<keyword evidence="12" id="KW-1185">Reference proteome</keyword>
<feature type="domain" description="Anti-sigma K factor RskA C-terminal" evidence="10">
    <location>
        <begin position="114"/>
        <end position="211"/>
    </location>
</feature>
<evidence type="ECO:0000313" key="12">
    <source>
        <dbReference type="Proteomes" id="UP001596056"/>
    </source>
</evidence>
<dbReference type="InterPro" id="IPR051474">
    <property type="entry name" value="Anti-sigma-K/W_factor"/>
</dbReference>
<evidence type="ECO:0000256" key="4">
    <source>
        <dbReference type="ARBA" id="ARBA00022692"/>
    </source>
</evidence>
<evidence type="ECO:0000259" key="10">
    <source>
        <dbReference type="Pfam" id="PF10099"/>
    </source>
</evidence>
<dbReference type="Pfam" id="PF10099">
    <property type="entry name" value="RskA_C"/>
    <property type="match status" value="1"/>
</dbReference>
<organism evidence="11 12">
    <name type="scientific">Rubellimicrobium aerolatum</name>
    <dbReference type="NCBI Taxonomy" id="490979"/>
    <lineage>
        <taxon>Bacteria</taxon>
        <taxon>Pseudomonadati</taxon>
        <taxon>Pseudomonadota</taxon>
        <taxon>Alphaproteobacteria</taxon>
        <taxon>Rhodobacterales</taxon>
        <taxon>Roseobacteraceae</taxon>
        <taxon>Rubellimicrobium</taxon>
    </lineage>
</organism>
<protein>
    <recommendedName>
        <fullName evidence="8">Regulator of SigK</fullName>
    </recommendedName>
    <alternativeName>
        <fullName evidence="7">Sigma-K anti-sigma factor RskA</fullName>
    </alternativeName>
</protein>
<evidence type="ECO:0000256" key="7">
    <source>
        <dbReference type="ARBA" id="ARBA00029829"/>
    </source>
</evidence>
<evidence type="ECO:0000313" key="11">
    <source>
        <dbReference type="EMBL" id="MFC5564843.1"/>
    </source>
</evidence>
<evidence type="ECO:0000256" key="2">
    <source>
        <dbReference type="ARBA" id="ARBA00004236"/>
    </source>
</evidence>
<comment type="subcellular location">
    <subcellularLocation>
        <location evidence="2">Cell membrane</location>
    </subcellularLocation>
    <subcellularLocation>
        <location evidence="1">Membrane</location>
        <topology evidence="1">Single-pass membrane protein</topology>
    </subcellularLocation>
</comment>
<dbReference type="InterPro" id="IPR041916">
    <property type="entry name" value="Anti_sigma_zinc_sf"/>
</dbReference>
<evidence type="ECO:0000256" key="9">
    <source>
        <dbReference type="SAM" id="Phobius"/>
    </source>
</evidence>
<keyword evidence="6 9" id="KW-0472">Membrane</keyword>
<comment type="caution">
    <text evidence="11">The sequence shown here is derived from an EMBL/GenBank/DDBJ whole genome shotgun (WGS) entry which is preliminary data.</text>
</comment>
<feature type="transmembrane region" description="Helical" evidence="9">
    <location>
        <begin position="85"/>
        <end position="102"/>
    </location>
</feature>
<keyword evidence="4 9" id="KW-0812">Transmembrane</keyword>
<evidence type="ECO:0000256" key="1">
    <source>
        <dbReference type="ARBA" id="ARBA00004167"/>
    </source>
</evidence>
<gene>
    <name evidence="11" type="ORF">ACFPOC_00210</name>
</gene>
<evidence type="ECO:0000256" key="3">
    <source>
        <dbReference type="ARBA" id="ARBA00022475"/>
    </source>
</evidence>
<keyword evidence="5 9" id="KW-1133">Transmembrane helix</keyword>
<dbReference type="EMBL" id="JBHSNA010000001">
    <property type="protein sequence ID" value="MFC5564843.1"/>
    <property type="molecule type" value="Genomic_DNA"/>
</dbReference>
<dbReference type="PANTHER" id="PTHR37461">
    <property type="entry name" value="ANTI-SIGMA-K FACTOR RSKA"/>
    <property type="match status" value="1"/>
</dbReference>
<dbReference type="InterPro" id="IPR018764">
    <property type="entry name" value="RskA_C"/>
</dbReference>
<sequence length="220" mass="23163">MSAEDDAALAAEYVLGLLDAPELAAAEARLGRDPAFRDLVRDWSEGLAALADEIPAVAPPARLRAAVERRLWPEPARRRPWPRSLSWLLGGVVAAGLAVLALDPGLLRPGPFDYDARIVAQDGSLVVEARYDEDARRLELRRTAGAVPEGRDLELWLIQGEVVTSLGVIPRAETGAIEVVPALAGGFEDSTLALSVEPVGGSPTGVATGPVVAVGSVVER</sequence>
<accession>A0ABW0S5M3</accession>
<keyword evidence="3" id="KW-1003">Cell membrane</keyword>
<evidence type="ECO:0000256" key="6">
    <source>
        <dbReference type="ARBA" id="ARBA00023136"/>
    </source>
</evidence>
<name>A0ABW0S5M3_9RHOB</name>
<reference evidence="12" key="1">
    <citation type="journal article" date="2019" name="Int. J. Syst. Evol. Microbiol.">
        <title>The Global Catalogue of Microorganisms (GCM) 10K type strain sequencing project: providing services to taxonomists for standard genome sequencing and annotation.</title>
        <authorList>
            <consortium name="The Broad Institute Genomics Platform"/>
            <consortium name="The Broad Institute Genome Sequencing Center for Infectious Disease"/>
            <person name="Wu L."/>
            <person name="Ma J."/>
        </authorList>
    </citation>
    <scope>NUCLEOTIDE SEQUENCE [LARGE SCALE GENOMIC DNA]</scope>
    <source>
        <strain evidence="12">KACC 11588</strain>
    </source>
</reference>
<evidence type="ECO:0000256" key="5">
    <source>
        <dbReference type="ARBA" id="ARBA00022989"/>
    </source>
</evidence>
<dbReference type="PANTHER" id="PTHR37461:SF1">
    <property type="entry name" value="ANTI-SIGMA-K FACTOR RSKA"/>
    <property type="match status" value="1"/>
</dbReference>
<dbReference type="Gene3D" id="1.10.10.1320">
    <property type="entry name" value="Anti-sigma factor, zinc-finger domain"/>
    <property type="match status" value="1"/>
</dbReference>
<evidence type="ECO:0000256" key="8">
    <source>
        <dbReference type="ARBA" id="ARBA00030803"/>
    </source>
</evidence>
<proteinExistence type="predicted"/>